<dbReference type="STRING" id="56857.A0A200QFD5"/>
<organism evidence="4 5">
    <name type="scientific">Macleaya cordata</name>
    <name type="common">Five-seeded plume-poppy</name>
    <name type="synonym">Bocconia cordata</name>
    <dbReference type="NCBI Taxonomy" id="56857"/>
    <lineage>
        <taxon>Eukaryota</taxon>
        <taxon>Viridiplantae</taxon>
        <taxon>Streptophyta</taxon>
        <taxon>Embryophyta</taxon>
        <taxon>Tracheophyta</taxon>
        <taxon>Spermatophyta</taxon>
        <taxon>Magnoliopsida</taxon>
        <taxon>Ranunculales</taxon>
        <taxon>Papaveraceae</taxon>
        <taxon>Papaveroideae</taxon>
        <taxon>Macleaya</taxon>
    </lineage>
</organism>
<dbReference type="AlphaFoldDB" id="A0A200QFD5"/>
<keyword evidence="1" id="KW-0175">Coiled coil</keyword>
<comment type="caution">
    <text evidence="4">The sequence shown here is derived from an EMBL/GenBank/DDBJ whole genome shotgun (WGS) entry which is preliminary data.</text>
</comment>
<dbReference type="InParanoid" id="A0A200QFD5"/>
<dbReference type="OMA" id="WMREDLM"/>
<sequence>MEGLYSKLYDKYTKLKTRKDSELDRYNHDQEVKFVNYVSAAEELIEYLRSENVRLQTQIQDLANEVTSIRSDKEGKCVQYQKLLNEETEKTKQLFEEVERLRKLQEEGLSCSTKGGNNENEQLESPGDAYLEPRYTSNDSARKRPCIRHAGAQTDEERVTSYPSGHVELSVGTEIERDSRRGLLSDVDQNIQQGNCCGSIASSGDSMTANCLFQILVEFLVGMKFAFITKTEGLCLSALHQSSGYSFSLTWLSKAAGEEPAELLYHVLSLGTFERVAPEWMREDLIFSTSMCPVFFKRVSLVIGLHL</sequence>
<proteinExistence type="predicted"/>
<dbReference type="FunCoup" id="A0A200QFD5">
    <property type="interactions" value="1424"/>
</dbReference>
<evidence type="ECO:0000256" key="2">
    <source>
        <dbReference type="SAM" id="MobiDB-lite"/>
    </source>
</evidence>
<evidence type="ECO:0000313" key="5">
    <source>
        <dbReference type="Proteomes" id="UP000195402"/>
    </source>
</evidence>
<dbReference type="Pfam" id="PF25091">
    <property type="entry name" value="DUF7806"/>
    <property type="match status" value="1"/>
</dbReference>
<name>A0A200QFD5_MACCD</name>
<feature type="compositionally biased region" description="Polar residues" evidence="2">
    <location>
        <begin position="110"/>
        <end position="120"/>
    </location>
</feature>
<protein>
    <recommendedName>
        <fullName evidence="3">DUF7806 domain-containing protein</fullName>
    </recommendedName>
</protein>
<dbReference type="OrthoDB" id="759501at2759"/>
<reference evidence="4 5" key="1">
    <citation type="journal article" date="2017" name="Mol. Plant">
        <title>The Genome of Medicinal Plant Macleaya cordata Provides New Insights into Benzylisoquinoline Alkaloids Metabolism.</title>
        <authorList>
            <person name="Liu X."/>
            <person name="Liu Y."/>
            <person name="Huang P."/>
            <person name="Ma Y."/>
            <person name="Qing Z."/>
            <person name="Tang Q."/>
            <person name="Cao H."/>
            <person name="Cheng P."/>
            <person name="Zheng Y."/>
            <person name="Yuan Z."/>
            <person name="Zhou Y."/>
            <person name="Liu J."/>
            <person name="Tang Z."/>
            <person name="Zhuo Y."/>
            <person name="Zhang Y."/>
            <person name="Yu L."/>
            <person name="Huang J."/>
            <person name="Yang P."/>
            <person name="Peng Q."/>
            <person name="Zhang J."/>
            <person name="Jiang W."/>
            <person name="Zhang Z."/>
            <person name="Lin K."/>
            <person name="Ro D.K."/>
            <person name="Chen X."/>
            <person name="Xiong X."/>
            <person name="Shang Y."/>
            <person name="Huang S."/>
            <person name="Zeng J."/>
        </authorList>
    </citation>
    <scope>NUCLEOTIDE SEQUENCE [LARGE SCALE GENOMIC DNA]</scope>
    <source>
        <strain evidence="5">cv. BLH2017</strain>
        <tissue evidence="4">Root</tissue>
    </source>
</reference>
<feature type="region of interest" description="Disordered" evidence="2">
    <location>
        <begin position="109"/>
        <end position="145"/>
    </location>
</feature>
<dbReference type="EMBL" id="MVGT01002175">
    <property type="protein sequence ID" value="OVA09161.1"/>
    <property type="molecule type" value="Genomic_DNA"/>
</dbReference>
<dbReference type="GO" id="GO:0003006">
    <property type="term" value="P:developmental process involved in reproduction"/>
    <property type="evidence" value="ECO:0007669"/>
    <property type="project" value="TreeGrafter"/>
</dbReference>
<accession>A0A200QFD5</accession>
<dbReference type="Proteomes" id="UP000195402">
    <property type="component" value="Unassembled WGS sequence"/>
</dbReference>
<dbReference type="PANTHER" id="PTHR35489">
    <property type="entry name" value="TITAN9"/>
    <property type="match status" value="1"/>
</dbReference>
<evidence type="ECO:0000313" key="4">
    <source>
        <dbReference type="EMBL" id="OVA09161.1"/>
    </source>
</evidence>
<gene>
    <name evidence="4" type="ORF">BVC80_6635g1</name>
</gene>
<feature type="coiled-coil region" evidence="1">
    <location>
        <begin position="38"/>
        <end position="104"/>
    </location>
</feature>
<evidence type="ECO:0000259" key="3">
    <source>
        <dbReference type="Pfam" id="PF25091"/>
    </source>
</evidence>
<dbReference type="PANTHER" id="PTHR35489:SF2">
    <property type="entry name" value="TITAN9"/>
    <property type="match status" value="1"/>
</dbReference>
<feature type="domain" description="DUF7806" evidence="3">
    <location>
        <begin position="209"/>
        <end position="303"/>
    </location>
</feature>
<keyword evidence="5" id="KW-1185">Reference proteome</keyword>
<dbReference type="InterPro" id="IPR056708">
    <property type="entry name" value="DUF7806"/>
</dbReference>
<evidence type="ECO:0000256" key="1">
    <source>
        <dbReference type="SAM" id="Coils"/>
    </source>
</evidence>